<dbReference type="SMART" id="SM00862">
    <property type="entry name" value="Trans_reg_C"/>
    <property type="match status" value="1"/>
</dbReference>
<dbReference type="GO" id="GO:0000156">
    <property type="term" value="F:phosphorelay response regulator activity"/>
    <property type="evidence" value="ECO:0007669"/>
    <property type="project" value="TreeGrafter"/>
</dbReference>
<dbReference type="Gene3D" id="3.40.50.2300">
    <property type="match status" value="1"/>
</dbReference>
<dbReference type="GO" id="GO:0000976">
    <property type="term" value="F:transcription cis-regulatory region binding"/>
    <property type="evidence" value="ECO:0007669"/>
    <property type="project" value="TreeGrafter"/>
</dbReference>
<evidence type="ECO:0000259" key="8">
    <source>
        <dbReference type="PROSITE" id="PS50110"/>
    </source>
</evidence>
<evidence type="ECO:0000256" key="2">
    <source>
        <dbReference type="ARBA" id="ARBA00023012"/>
    </source>
</evidence>
<dbReference type="RefSeq" id="WP_272425362.1">
    <property type="nucleotide sequence ID" value="NZ_JAGTJJ010000119.1"/>
</dbReference>
<dbReference type="GO" id="GO:0032993">
    <property type="term" value="C:protein-DNA complex"/>
    <property type="evidence" value="ECO:0007669"/>
    <property type="project" value="TreeGrafter"/>
</dbReference>
<keyword evidence="1 6" id="KW-0597">Phosphoprotein</keyword>
<dbReference type="Pfam" id="PF00072">
    <property type="entry name" value="Response_reg"/>
    <property type="match status" value="1"/>
</dbReference>
<evidence type="ECO:0000313" key="10">
    <source>
        <dbReference type="EMBL" id="MDC3989523.1"/>
    </source>
</evidence>
<dbReference type="Proteomes" id="UP001151081">
    <property type="component" value="Unassembled WGS sequence"/>
</dbReference>
<evidence type="ECO:0000259" key="9">
    <source>
        <dbReference type="PROSITE" id="PS51755"/>
    </source>
</evidence>
<keyword evidence="3" id="KW-0805">Transcription regulation</keyword>
<dbReference type="InterPro" id="IPR001789">
    <property type="entry name" value="Sig_transdc_resp-reg_receiver"/>
</dbReference>
<proteinExistence type="predicted"/>
<dbReference type="SUPFAM" id="SSF52172">
    <property type="entry name" value="CheY-like"/>
    <property type="match status" value="1"/>
</dbReference>
<feature type="DNA-binding region" description="OmpR/PhoB-type" evidence="7">
    <location>
        <begin position="130"/>
        <end position="229"/>
    </location>
</feature>
<comment type="caution">
    <text evidence="10">The sequence shown here is derived from an EMBL/GenBank/DDBJ whole genome shotgun (WGS) entry which is preliminary data.</text>
</comment>
<keyword evidence="2" id="KW-0902">Two-component regulatory system</keyword>
<keyword evidence="11" id="KW-1185">Reference proteome</keyword>
<dbReference type="GO" id="GO:0005829">
    <property type="term" value="C:cytosol"/>
    <property type="evidence" value="ECO:0007669"/>
    <property type="project" value="TreeGrafter"/>
</dbReference>
<feature type="modified residue" description="4-aspartylphosphate" evidence="6">
    <location>
        <position position="52"/>
    </location>
</feature>
<dbReference type="PANTHER" id="PTHR48111">
    <property type="entry name" value="REGULATOR OF RPOS"/>
    <property type="match status" value="1"/>
</dbReference>
<evidence type="ECO:0000313" key="11">
    <source>
        <dbReference type="Proteomes" id="UP001151081"/>
    </source>
</evidence>
<evidence type="ECO:0000256" key="4">
    <source>
        <dbReference type="ARBA" id="ARBA00023125"/>
    </source>
</evidence>
<dbReference type="Gene3D" id="1.10.10.10">
    <property type="entry name" value="Winged helix-like DNA-binding domain superfamily/Winged helix DNA-binding domain"/>
    <property type="match status" value="1"/>
</dbReference>
<evidence type="ECO:0000256" key="6">
    <source>
        <dbReference type="PROSITE-ProRule" id="PRU00169"/>
    </source>
</evidence>
<evidence type="ECO:0000256" key="1">
    <source>
        <dbReference type="ARBA" id="ARBA00022553"/>
    </source>
</evidence>
<dbReference type="InterPro" id="IPR039420">
    <property type="entry name" value="WalR-like"/>
</dbReference>
<evidence type="ECO:0000256" key="7">
    <source>
        <dbReference type="PROSITE-ProRule" id="PRU01091"/>
    </source>
</evidence>
<dbReference type="PROSITE" id="PS51755">
    <property type="entry name" value="OMPR_PHOB"/>
    <property type="match status" value="1"/>
</dbReference>
<name>A0A9X3XIW1_9BACT</name>
<evidence type="ECO:0000256" key="3">
    <source>
        <dbReference type="ARBA" id="ARBA00023015"/>
    </source>
</evidence>
<dbReference type="InterPro" id="IPR036388">
    <property type="entry name" value="WH-like_DNA-bd_sf"/>
</dbReference>
<dbReference type="EMBL" id="JAGTJJ010000119">
    <property type="protein sequence ID" value="MDC3989523.1"/>
    <property type="molecule type" value="Genomic_DNA"/>
</dbReference>
<protein>
    <submittedName>
        <fullName evidence="10">Response regulator transcription factor</fullName>
    </submittedName>
</protein>
<organism evidence="10 11">
    <name type="scientific">Polyangium jinanense</name>
    <dbReference type="NCBI Taxonomy" id="2829994"/>
    <lineage>
        <taxon>Bacteria</taxon>
        <taxon>Pseudomonadati</taxon>
        <taxon>Myxococcota</taxon>
        <taxon>Polyangia</taxon>
        <taxon>Polyangiales</taxon>
        <taxon>Polyangiaceae</taxon>
        <taxon>Polyangium</taxon>
    </lineage>
</organism>
<keyword evidence="5" id="KW-0804">Transcription</keyword>
<reference evidence="10 11" key="1">
    <citation type="submission" date="2021-04" db="EMBL/GenBank/DDBJ databases">
        <title>Genome analysis of Polyangium sp.</title>
        <authorList>
            <person name="Li Y."/>
            <person name="Wang J."/>
        </authorList>
    </citation>
    <scope>NUCLEOTIDE SEQUENCE [LARGE SCALE GENOMIC DNA]</scope>
    <source>
        <strain evidence="10 11">SDU14</strain>
    </source>
</reference>
<dbReference type="PROSITE" id="PS50110">
    <property type="entry name" value="RESPONSE_REGULATORY"/>
    <property type="match status" value="1"/>
</dbReference>
<dbReference type="Gene3D" id="6.10.250.690">
    <property type="match status" value="1"/>
</dbReference>
<dbReference type="PANTHER" id="PTHR48111:SF21">
    <property type="entry name" value="DNA-BINDING DUAL MASTER TRANSCRIPTIONAL REGULATOR RPAA"/>
    <property type="match status" value="1"/>
</dbReference>
<dbReference type="AlphaFoldDB" id="A0A9X3XIW1"/>
<dbReference type="CDD" id="cd00383">
    <property type="entry name" value="trans_reg_C"/>
    <property type="match status" value="1"/>
</dbReference>
<dbReference type="Pfam" id="PF00486">
    <property type="entry name" value="Trans_reg_C"/>
    <property type="match status" value="1"/>
</dbReference>
<dbReference type="InterPro" id="IPR001867">
    <property type="entry name" value="OmpR/PhoB-type_DNA-bd"/>
</dbReference>
<dbReference type="GO" id="GO:0006355">
    <property type="term" value="P:regulation of DNA-templated transcription"/>
    <property type="evidence" value="ECO:0007669"/>
    <property type="project" value="InterPro"/>
</dbReference>
<dbReference type="CDD" id="cd17574">
    <property type="entry name" value="REC_OmpR"/>
    <property type="match status" value="1"/>
</dbReference>
<dbReference type="SMART" id="SM00448">
    <property type="entry name" value="REC"/>
    <property type="match status" value="1"/>
</dbReference>
<accession>A0A9X3XIW1</accession>
<keyword evidence="4 7" id="KW-0238">DNA-binding</keyword>
<evidence type="ECO:0000256" key="5">
    <source>
        <dbReference type="ARBA" id="ARBA00023163"/>
    </source>
</evidence>
<feature type="domain" description="OmpR/PhoB-type" evidence="9">
    <location>
        <begin position="130"/>
        <end position="229"/>
    </location>
</feature>
<feature type="domain" description="Response regulatory" evidence="8">
    <location>
        <begin position="3"/>
        <end position="117"/>
    </location>
</feature>
<sequence length="232" mass="25572">MGKLLLIEDDAALASVLSLAFEDAGHEVIVAKDGLEGFARITRDRPDLVISDVNMPRLDGFSLCRRLREAGNLVPLILLTSRDSEIDEALGLELGADDYVAKPFSTRVLLLRVHALLRRKQAPGSAATSRGVVAAGPLRLDPERIEARYHDTPIAVTLTEFRLLEALVARPGVVFSRERLLELARGDESVVDARLVDTYVRRLRRKFEAVEPAFDGIETVVGAGYRYKDRGA</sequence>
<gene>
    <name evidence="10" type="ORF">KEG57_54200</name>
</gene>
<dbReference type="InterPro" id="IPR011006">
    <property type="entry name" value="CheY-like_superfamily"/>
</dbReference>